<feature type="domain" description="Histidine kinase" evidence="7">
    <location>
        <begin position="170"/>
        <end position="391"/>
    </location>
</feature>
<dbReference type="InterPro" id="IPR003661">
    <property type="entry name" value="HisK_dim/P_dom"/>
</dbReference>
<dbReference type="InterPro" id="IPR050736">
    <property type="entry name" value="Sensor_HK_Regulatory"/>
</dbReference>
<keyword evidence="4" id="KW-0808">Transferase</keyword>
<protein>
    <recommendedName>
        <fullName evidence="2">histidine kinase</fullName>
        <ecNumber evidence="2">2.7.13.3</ecNumber>
    </recommendedName>
</protein>
<dbReference type="EMBL" id="JADEXG010000101">
    <property type="protein sequence ID" value="MBE9080314.1"/>
    <property type="molecule type" value="Genomic_DNA"/>
</dbReference>
<dbReference type="InterPro" id="IPR003594">
    <property type="entry name" value="HATPase_dom"/>
</dbReference>
<accession>A0A8J7DSI0</accession>
<dbReference type="InterPro" id="IPR025751">
    <property type="entry name" value="RsbRD_N_dom"/>
</dbReference>
<evidence type="ECO:0000256" key="5">
    <source>
        <dbReference type="ARBA" id="ARBA00022777"/>
    </source>
</evidence>
<dbReference type="PANTHER" id="PTHR43711">
    <property type="entry name" value="TWO-COMPONENT HISTIDINE KINASE"/>
    <property type="match status" value="1"/>
</dbReference>
<organism evidence="8 9">
    <name type="scientific">Vasconcelosia minhoensis LEGE 07310</name>
    <dbReference type="NCBI Taxonomy" id="915328"/>
    <lineage>
        <taxon>Bacteria</taxon>
        <taxon>Bacillati</taxon>
        <taxon>Cyanobacteriota</taxon>
        <taxon>Cyanophyceae</taxon>
        <taxon>Nodosilineales</taxon>
        <taxon>Cymatolegaceae</taxon>
        <taxon>Vasconcelosia</taxon>
        <taxon>Vasconcelosia minhoensis</taxon>
    </lineage>
</organism>
<dbReference type="InterPro" id="IPR005467">
    <property type="entry name" value="His_kinase_dom"/>
</dbReference>
<dbReference type="CDD" id="cd00082">
    <property type="entry name" value="HisKA"/>
    <property type="match status" value="1"/>
</dbReference>
<comment type="caution">
    <text evidence="8">The sequence shown here is derived from an EMBL/GenBank/DDBJ whole genome shotgun (WGS) entry which is preliminary data.</text>
</comment>
<dbReference type="Pfam" id="PF02518">
    <property type="entry name" value="HATPase_c"/>
    <property type="match status" value="1"/>
</dbReference>
<dbReference type="InterPro" id="IPR004358">
    <property type="entry name" value="Sig_transdc_His_kin-like_C"/>
</dbReference>
<name>A0A8J7DSI0_9CYAN</name>
<dbReference type="PROSITE" id="PS50109">
    <property type="entry name" value="HIS_KIN"/>
    <property type="match status" value="1"/>
</dbReference>
<dbReference type="InterPro" id="IPR036097">
    <property type="entry name" value="HisK_dim/P_sf"/>
</dbReference>
<keyword evidence="9" id="KW-1185">Reference proteome</keyword>
<dbReference type="InterPro" id="IPR036890">
    <property type="entry name" value="HATPase_C_sf"/>
</dbReference>
<dbReference type="AlphaFoldDB" id="A0A8J7DSI0"/>
<keyword evidence="6" id="KW-0902">Two-component regulatory system</keyword>
<dbReference type="SUPFAM" id="SSF55874">
    <property type="entry name" value="ATPase domain of HSP90 chaperone/DNA topoisomerase II/histidine kinase"/>
    <property type="match status" value="1"/>
</dbReference>
<evidence type="ECO:0000256" key="3">
    <source>
        <dbReference type="ARBA" id="ARBA00022553"/>
    </source>
</evidence>
<keyword evidence="3" id="KW-0597">Phosphoprotein</keyword>
<dbReference type="PANTHER" id="PTHR43711:SF1">
    <property type="entry name" value="HISTIDINE KINASE 1"/>
    <property type="match status" value="1"/>
</dbReference>
<evidence type="ECO:0000313" key="8">
    <source>
        <dbReference type="EMBL" id="MBE9080314.1"/>
    </source>
</evidence>
<evidence type="ECO:0000256" key="4">
    <source>
        <dbReference type="ARBA" id="ARBA00022679"/>
    </source>
</evidence>
<evidence type="ECO:0000259" key="7">
    <source>
        <dbReference type="PROSITE" id="PS50109"/>
    </source>
</evidence>
<evidence type="ECO:0000313" key="9">
    <source>
        <dbReference type="Proteomes" id="UP000636505"/>
    </source>
</evidence>
<keyword evidence="5 8" id="KW-0418">Kinase</keyword>
<evidence type="ECO:0000256" key="1">
    <source>
        <dbReference type="ARBA" id="ARBA00000085"/>
    </source>
</evidence>
<sequence length="397" mass="44706">MNYSQALLDKKDDIIQAWTDLVRQDVEIESNKELTYQAVRNSLPEVIEALAALFSESGQSGFRPIIDKSLKHGFVRAQQGYDPKEIAHEYGLLREVIFDSLEDELLAGSSQDTLKAVRLLNTAVDAMVTVCFEKYVGERLEEFERLHHQLLLTNQELNRLVQMEQETFSHFAHELKNPLNSIIGYSDIFIKQNKRLEGQDNKKHLEYIERILKNGRQLLRLINDTLEISRHKAGRITLNVAPIDIEALIQNVVQILEPQAEQKGLEIRVSCTVSSDQVVSDRLRLQQIVMNLVGNAIRYTESGSVQVSCRPVSPSQFEIVVSDTGVGIDDEDQSQIFDPFYRGKPGRQQSDSTGLGLTIALQVAELLQGELQMTSQVGSGSVFRALLPLRIEPPVSP</sequence>
<dbReference type="Gene3D" id="1.10.287.130">
    <property type="match status" value="1"/>
</dbReference>
<dbReference type="Gene3D" id="3.30.565.10">
    <property type="entry name" value="Histidine kinase-like ATPase, C-terminal domain"/>
    <property type="match status" value="1"/>
</dbReference>
<dbReference type="RefSeq" id="WP_193912135.1">
    <property type="nucleotide sequence ID" value="NZ_JADEXG010000101.1"/>
</dbReference>
<dbReference type="SMART" id="SM00388">
    <property type="entry name" value="HisKA"/>
    <property type="match status" value="1"/>
</dbReference>
<evidence type="ECO:0000256" key="6">
    <source>
        <dbReference type="ARBA" id="ARBA00023012"/>
    </source>
</evidence>
<dbReference type="EC" id="2.7.13.3" evidence="2"/>
<dbReference type="FunFam" id="3.30.565.10:FF:000006">
    <property type="entry name" value="Sensor histidine kinase WalK"/>
    <property type="match status" value="1"/>
</dbReference>
<comment type="catalytic activity">
    <reaction evidence="1">
        <text>ATP + protein L-histidine = ADP + protein N-phospho-L-histidine.</text>
        <dbReference type="EC" id="2.7.13.3"/>
    </reaction>
</comment>
<dbReference type="Pfam" id="PF00512">
    <property type="entry name" value="HisKA"/>
    <property type="match status" value="1"/>
</dbReference>
<reference evidence="8" key="1">
    <citation type="submission" date="2020-10" db="EMBL/GenBank/DDBJ databases">
        <authorList>
            <person name="Castelo-Branco R."/>
            <person name="Eusebio N."/>
            <person name="Adriana R."/>
            <person name="Vieira A."/>
            <person name="Brugerolle De Fraissinette N."/>
            <person name="Rezende De Castro R."/>
            <person name="Schneider M.P."/>
            <person name="Vasconcelos V."/>
            <person name="Leao P.N."/>
        </authorList>
    </citation>
    <scope>NUCLEOTIDE SEQUENCE</scope>
    <source>
        <strain evidence="8">LEGE 07310</strain>
    </source>
</reference>
<dbReference type="GO" id="GO:0000155">
    <property type="term" value="F:phosphorelay sensor kinase activity"/>
    <property type="evidence" value="ECO:0007669"/>
    <property type="project" value="InterPro"/>
</dbReference>
<dbReference type="SUPFAM" id="SSF47384">
    <property type="entry name" value="Homodimeric domain of signal transducing histidine kinase"/>
    <property type="match status" value="1"/>
</dbReference>
<gene>
    <name evidence="8" type="ORF">IQ241_24010</name>
</gene>
<dbReference type="Pfam" id="PF14361">
    <property type="entry name" value="RsbRD_N"/>
    <property type="match status" value="1"/>
</dbReference>
<dbReference type="SMART" id="SM00387">
    <property type="entry name" value="HATPase_c"/>
    <property type="match status" value="1"/>
</dbReference>
<dbReference type="Proteomes" id="UP000636505">
    <property type="component" value="Unassembled WGS sequence"/>
</dbReference>
<proteinExistence type="predicted"/>
<dbReference type="PRINTS" id="PR00344">
    <property type="entry name" value="BCTRLSENSOR"/>
</dbReference>
<evidence type="ECO:0000256" key="2">
    <source>
        <dbReference type="ARBA" id="ARBA00012438"/>
    </source>
</evidence>